<accession>A0ABU8WDX9</accession>
<keyword evidence="7" id="KW-1185">Reference proteome</keyword>
<dbReference type="InterPro" id="IPR015679">
    <property type="entry name" value="PLipase_D_fam"/>
</dbReference>
<dbReference type="SMART" id="SM00155">
    <property type="entry name" value="PLDc"/>
    <property type="match status" value="1"/>
</dbReference>
<dbReference type="PANTHER" id="PTHR18896:SF76">
    <property type="entry name" value="PHOSPHOLIPASE"/>
    <property type="match status" value="1"/>
</dbReference>
<dbReference type="InterPro" id="IPR001736">
    <property type="entry name" value="PLipase_D/transphosphatidylase"/>
</dbReference>
<evidence type="ECO:0000313" key="6">
    <source>
        <dbReference type="EMBL" id="MEJ8827466.1"/>
    </source>
</evidence>
<keyword evidence="2" id="KW-0677">Repeat</keyword>
<dbReference type="RefSeq" id="WP_340368487.1">
    <property type="nucleotide sequence ID" value="NZ_JBBKZV010000073.1"/>
</dbReference>
<dbReference type="EMBL" id="JBBKZV010000073">
    <property type="protein sequence ID" value="MEJ8827466.1"/>
    <property type="molecule type" value="Genomic_DNA"/>
</dbReference>
<protein>
    <submittedName>
        <fullName evidence="6">Phospholipase D-like domain-containing protein</fullName>
    </submittedName>
</protein>
<name>A0ABU8WDX9_9BURK</name>
<organism evidence="6 7">
    <name type="scientific">Variovorax humicola</name>
    <dbReference type="NCBI Taxonomy" id="1769758"/>
    <lineage>
        <taxon>Bacteria</taxon>
        <taxon>Pseudomonadati</taxon>
        <taxon>Pseudomonadota</taxon>
        <taxon>Betaproteobacteria</taxon>
        <taxon>Burkholderiales</taxon>
        <taxon>Comamonadaceae</taxon>
        <taxon>Variovorax</taxon>
    </lineage>
</organism>
<evidence type="ECO:0000313" key="7">
    <source>
        <dbReference type="Proteomes" id="UP001363010"/>
    </source>
</evidence>
<proteinExistence type="predicted"/>
<evidence type="ECO:0000256" key="4">
    <source>
        <dbReference type="ARBA" id="ARBA00023098"/>
    </source>
</evidence>
<comment type="catalytic activity">
    <reaction evidence="1">
        <text>a 1,2-diacyl-sn-glycero-3-phosphocholine + H2O = a 1,2-diacyl-sn-glycero-3-phosphate + choline + H(+)</text>
        <dbReference type="Rhea" id="RHEA:14445"/>
        <dbReference type="ChEBI" id="CHEBI:15354"/>
        <dbReference type="ChEBI" id="CHEBI:15377"/>
        <dbReference type="ChEBI" id="CHEBI:15378"/>
        <dbReference type="ChEBI" id="CHEBI:57643"/>
        <dbReference type="ChEBI" id="CHEBI:58608"/>
        <dbReference type="EC" id="3.1.4.4"/>
    </reaction>
</comment>
<gene>
    <name evidence="6" type="ORF">WKW80_36755</name>
</gene>
<dbReference type="Pfam" id="PF13091">
    <property type="entry name" value="PLDc_2"/>
    <property type="match status" value="1"/>
</dbReference>
<comment type="caution">
    <text evidence="6">The sequence shown here is derived from an EMBL/GenBank/DDBJ whole genome shotgun (WGS) entry which is preliminary data.</text>
</comment>
<dbReference type="SUPFAM" id="SSF56024">
    <property type="entry name" value="Phospholipase D/nuclease"/>
    <property type="match status" value="2"/>
</dbReference>
<keyword evidence="3" id="KW-0378">Hydrolase</keyword>
<evidence type="ECO:0000256" key="2">
    <source>
        <dbReference type="ARBA" id="ARBA00022737"/>
    </source>
</evidence>
<feature type="domain" description="PLD phosphodiesterase" evidence="5">
    <location>
        <begin position="551"/>
        <end position="578"/>
    </location>
</feature>
<evidence type="ECO:0000259" key="5">
    <source>
        <dbReference type="PROSITE" id="PS50035"/>
    </source>
</evidence>
<dbReference type="PANTHER" id="PTHR18896">
    <property type="entry name" value="PHOSPHOLIPASE D"/>
    <property type="match status" value="1"/>
</dbReference>
<keyword evidence="4" id="KW-0443">Lipid metabolism</keyword>
<sequence length="663" mass="74772">MTIITDTHNKSVVPIAQDTRKATFSSQWFLEKAEDRAAPVRHNNNLHVYICGEEAFSQIADDLKKAKSSVEIICWGFDPAMELTRKERYTWPRGDTWGDLLRDVAAGKYNDGKPVQVRLLSWCGFIGSTLLGAHNMPGYSHDSKTTAQRARSLNSDDWTEGVAVTRPDQRKDFNATWYQDAFHGRIEHLAIRTRNNDRSAVNESLKDEAGKRGKVENLGLKVVPTDHQKTILIDYEYENGMCAVGYVMGLNSVTDYWDTQEHKFSDPKRGEAWEGANDQQPGLKPYQDYACRIQGEALVEVSRNFNDAWNRASGGGAQLTRQHDPASPPAGLARTLTGTRHSAQIVRTQPTEKEKTIARLYRQASSFARRYIYVENQYFQHTEWAEHLKALRAEYAEGWRACARHPSKLPKLHVMAVIPTPEKGFMVPRTHDTVRALGHGTSMRNQDKMVEDELKRHRQNGQGDLSPIAQSAAAVGDKDVIAKDLEGMGLRALMGSLWTFNDAYLTTQREELQCLKEWESTATDNSQGEDVSLSSQRTKALREKIFKARYREIYIHSKLMLIDDGFFMLGSANLNVRSMAVDSEINVASDSVEKSTDLRKRVWGIHTAGTQDGGDGSPAKIEDTFRKWEKLLQANARAKDLGNALTGFLVPFEDDRTSRIRMG</sequence>
<dbReference type="InterPro" id="IPR025202">
    <property type="entry name" value="PLD-like_dom"/>
</dbReference>
<dbReference type="Proteomes" id="UP001363010">
    <property type="component" value="Unassembled WGS sequence"/>
</dbReference>
<dbReference type="PROSITE" id="PS50035">
    <property type="entry name" value="PLD"/>
    <property type="match status" value="1"/>
</dbReference>
<evidence type="ECO:0000256" key="3">
    <source>
        <dbReference type="ARBA" id="ARBA00022801"/>
    </source>
</evidence>
<reference evidence="6 7" key="1">
    <citation type="submission" date="2024-03" db="EMBL/GenBank/DDBJ databases">
        <title>Novel species of the genus Variovorax.</title>
        <authorList>
            <person name="Liu Q."/>
            <person name="Xin Y.-H."/>
        </authorList>
    </citation>
    <scope>NUCLEOTIDE SEQUENCE [LARGE SCALE GENOMIC DNA]</scope>
    <source>
        <strain evidence="6 7">KACC 18501</strain>
    </source>
</reference>
<dbReference type="Gene3D" id="3.30.870.10">
    <property type="entry name" value="Endonuclease Chain A"/>
    <property type="match status" value="2"/>
</dbReference>
<evidence type="ECO:0000256" key="1">
    <source>
        <dbReference type="ARBA" id="ARBA00000798"/>
    </source>
</evidence>